<dbReference type="NCBIfam" id="NF003417">
    <property type="entry name" value="PRK04813.1"/>
    <property type="match status" value="2"/>
</dbReference>
<dbReference type="SUPFAM" id="SSF56801">
    <property type="entry name" value="Acetyl-CoA synthetase-like"/>
    <property type="match status" value="2"/>
</dbReference>
<keyword evidence="3" id="KW-0596">Phosphopantetheine</keyword>
<dbReference type="CDD" id="cd12114">
    <property type="entry name" value="A_NRPS_TlmIV_like"/>
    <property type="match status" value="2"/>
</dbReference>
<organism evidence="7 8">
    <name type="scientific">Mailhella massiliensis</name>
    <dbReference type="NCBI Taxonomy" id="1903261"/>
    <lineage>
        <taxon>Bacteria</taxon>
        <taxon>Pseudomonadati</taxon>
        <taxon>Thermodesulfobacteriota</taxon>
        <taxon>Desulfovibrionia</taxon>
        <taxon>Desulfovibrionales</taxon>
        <taxon>Desulfovibrionaceae</taxon>
        <taxon>Mailhella</taxon>
    </lineage>
</organism>
<dbReference type="GO" id="GO:0016874">
    <property type="term" value="F:ligase activity"/>
    <property type="evidence" value="ECO:0007669"/>
    <property type="project" value="UniProtKB-KW"/>
</dbReference>
<dbReference type="SUPFAM" id="SSF47336">
    <property type="entry name" value="ACP-like"/>
    <property type="match status" value="3"/>
</dbReference>
<dbReference type="PANTHER" id="PTHR45527:SF10">
    <property type="entry name" value="PYOCHELIN SYNTHASE PCHF"/>
    <property type="match status" value="1"/>
</dbReference>
<dbReference type="FunFam" id="3.30.559.30:FF:000006">
    <property type="entry name" value="Yersiniabactin polyketide/non-ribosomal peptide synthetase"/>
    <property type="match status" value="2"/>
</dbReference>
<dbReference type="GO" id="GO:0044550">
    <property type="term" value="P:secondary metabolite biosynthetic process"/>
    <property type="evidence" value="ECO:0007669"/>
    <property type="project" value="TreeGrafter"/>
</dbReference>
<reference evidence="7" key="2">
    <citation type="submission" date="2021-09" db="EMBL/GenBank/DDBJ databases">
        <authorList>
            <person name="Gilroy R."/>
        </authorList>
    </citation>
    <scope>NUCLEOTIDE SEQUENCE</scope>
    <source>
        <strain evidence="7">ChiGjej2B2-19336</strain>
    </source>
</reference>
<dbReference type="Gene3D" id="3.30.300.30">
    <property type="match status" value="2"/>
</dbReference>
<protein>
    <submittedName>
        <fullName evidence="7">Amino acid adenylation domain-containing protein</fullName>
    </submittedName>
</protein>
<dbReference type="PROSITE" id="PS00012">
    <property type="entry name" value="PHOSPHOPANTETHEINE"/>
    <property type="match status" value="1"/>
</dbReference>
<dbReference type="EMBL" id="DYZA01000030">
    <property type="protein sequence ID" value="HJD96345.1"/>
    <property type="molecule type" value="Genomic_DNA"/>
</dbReference>
<dbReference type="NCBIfam" id="TIGR01733">
    <property type="entry name" value="AA-adenyl-dom"/>
    <property type="match status" value="2"/>
</dbReference>
<dbReference type="InterPro" id="IPR006162">
    <property type="entry name" value="Ppantetheine_attach_site"/>
</dbReference>
<dbReference type="Proteomes" id="UP000698963">
    <property type="component" value="Unassembled WGS sequence"/>
</dbReference>
<evidence type="ECO:0000256" key="4">
    <source>
        <dbReference type="ARBA" id="ARBA00022553"/>
    </source>
</evidence>
<feature type="domain" description="Carrier" evidence="6">
    <location>
        <begin position="2116"/>
        <end position="2191"/>
    </location>
</feature>
<dbReference type="Pfam" id="PF00668">
    <property type="entry name" value="Condensation"/>
    <property type="match status" value="2"/>
</dbReference>
<dbReference type="InterPro" id="IPR025110">
    <property type="entry name" value="AMP-bd_C"/>
</dbReference>
<accession>A0A921AU15</accession>
<keyword evidence="5" id="KW-0436">Ligase</keyword>
<evidence type="ECO:0000313" key="8">
    <source>
        <dbReference type="Proteomes" id="UP000698963"/>
    </source>
</evidence>
<proteinExistence type="predicted"/>
<evidence type="ECO:0000313" key="7">
    <source>
        <dbReference type="EMBL" id="HJD96345.1"/>
    </source>
</evidence>
<dbReference type="InterPro" id="IPR023213">
    <property type="entry name" value="CAT-like_dom_sf"/>
</dbReference>
<comment type="caution">
    <text evidence="7">The sequence shown here is derived from an EMBL/GenBank/DDBJ whole genome shotgun (WGS) entry which is preliminary data.</text>
</comment>
<dbReference type="Pfam" id="PF00550">
    <property type="entry name" value="PP-binding"/>
    <property type="match status" value="3"/>
</dbReference>
<dbReference type="GO" id="GO:0031177">
    <property type="term" value="F:phosphopantetheine binding"/>
    <property type="evidence" value="ECO:0007669"/>
    <property type="project" value="InterPro"/>
</dbReference>
<dbReference type="FunFam" id="1.10.1200.10:FF:000005">
    <property type="entry name" value="Nonribosomal peptide synthetase 1"/>
    <property type="match status" value="1"/>
</dbReference>
<evidence type="ECO:0000256" key="3">
    <source>
        <dbReference type="ARBA" id="ARBA00022450"/>
    </source>
</evidence>
<name>A0A921AU15_9BACT</name>
<dbReference type="Gene3D" id="3.30.559.30">
    <property type="entry name" value="Nonribosomal peptide synthetase, condensation domain"/>
    <property type="match status" value="2"/>
</dbReference>
<dbReference type="Pfam" id="PF13193">
    <property type="entry name" value="AMP-binding_C"/>
    <property type="match status" value="2"/>
</dbReference>
<dbReference type="InterPro" id="IPR009081">
    <property type="entry name" value="PP-bd_ACP"/>
</dbReference>
<evidence type="ECO:0000256" key="5">
    <source>
        <dbReference type="ARBA" id="ARBA00022598"/>
    </source>
</evidence>
<dbReference type="GO" id="GO:0000036">
    <property type="term" value="F:acyl carrier activity"/>
    <property type="evidence" value="ECO:0007669"/>
    <property type="project" value="TreeGrafter"/>
</dbReference>
<dbReference type="CDD" id="cd19535">
    <property type="entry name" value="Cyc_NRPS"/>
    <property type="match status" value="2"/>
</dbReference>
<dbReference type="InterPro" id="IPR010071">
    <property type="entry name" value="AA_adenyl_dom"/>
</dbReference>
<dbReference type="SUPFAM" id="SSF52777">
    <property type="entry name" value="CoA-dependent acyltransferases"/>
    <property type="match status" value="4"/>
</dbReference>
<dbReference type="PANTHER" id="PTHR45527">
    <property type="entry name" value="NONRIBOSOMAL PEPTIDE SYNTHETASE"/>
    <property type="match status" value="1"/>
</dbReference>
<dbReference type="Gene3D" id="3.40.50.1820">
    <property type="entry name" value="alpha/beta hydrolase"/>
    <property type="match status" value="1"/>
</dbReference>
<comment type="cofactor">
    <cofactor evidence="1">
        <name>pantetheine 4'-phosphate</name>
        <dbReference type="ChEBI" id="CHEBI:47942"/>
    </cofactor>
</comment>
<sequence>MAVKDPAAIEYDVVRQSIEKLTATTLFSDTDNLVGLGLDSLKIMRLVSRWRKAGVKVTFAEMMAEPVLQRWMEILRLRAGENVLEERMERTEPEDAPFALTDVQYAYWIGRRDGQALGGVGCHAYIELDGRNVDSDRLAEAWRIVLSHHAMLRTVFLEDGRQSVQPEASSGALVVHDCTRMDGNEEAAFLAERRKALSCRRLEVEKGRLAGLELCLLSGGRTRIFFDIDLLVADVQSFCIVLRDLAAAYARGVSPAVPADWRFSDYLAKKEVRIRADRERDALWWKNRLSEFPGAPALPLRCDPSQVERATYRRRIFRLSPGEWNEVKAEAKARGVTAAMVLLTAYAEVLARWSSHSRFFINLPLFDRETGDAGLEDVVADFTNLLLVDVDCTEEKSFFDRLRDIQARFYENAAHSSFSGVSVQRELAKIRPGETFIAPVVFACNLGTPLLTDECREHLGVLHDMLSQTPQVWLDYQVYESSDGGLVLAWDTAEELFPEGMVDDMLLACGHLLQELAGDRDFWDCVPDVLPERQREAREKDKALAQPAPDALLHAGFFELAAVHGELVALVDGMTGESVTYGELARDALRVAALLQERGVKKGMPVAVTLPKGREQIVAVLGVLAAGGFYVPVSHTQPAARRERILHRTQGRFVLGAADVVEPSSLPEGVEFVDMADRFSIPPLSAPVAVDAADLAYVIFTSGSTGEPKGVAIEHRSAANTIRDINSRLNPGTMDACLAVSSLDFDLSVYDIFGTLSCGAKLVLLSEATRRSAEDWVDVVCRHGVTIWNSVPILLDMLLVAAEGRGWKLPLRAALLSGDWIGLDLPLRLASCTSHARFIAMGGATEASIWSNIMEVPTPVPSFWKSIPYGRPLSLQSYRVVDAKGRDCPDWVEGELWIGGAGVARCYLGDEERSAGRFLEEGGIRWYRTGDMGRFWPDGTLEFLGRVDSQVKIRGHRIELGEIEAAMRQCPAVKDAVAVTVTGSRGIRRLGAYVVAGITMGDEELFEKVRSFLVDRVPEYMIPSVFGRLEKLPLSANGKLDRKALPAFEEKSGTEERPLSAMEQALASVWRRVLILPHVGAEDNFFELGGDSLVATRLVAEMRRELKREVTLDMLFRFPDIASLAQCLNAESGVSEDTGDLPAVESDEAGRFLPFPLTDVQHSYWIGRIGAYELGNVSSHVYFEFDSEGMDLERLSRAWNMLVQRHDMLRAVIQADGTQKILPFAEPYAFRVYDLRDAEDAGKTMAEVRRNMSSQILSADVWPLFDIRAALYCEDGKERMRLFLDFDAMLADAWSIFLLLEEWRKLYNDPETGLCPLSLSFRDYVLAEKKLEATARWRRDFEYWKQRMESLPPAPELSLVRQPSEISHARTVRLASSLEPDVWANLQERIRTLGLSASSVLVSAYAEVIGRWSASSRFTLNLTLFNRLPLHEQVNDIVGDFSSIELLEVDMDAEPSFLGRARRIQSRLWEDMSHRTVSGVRVLRELAASGRAMRMPVVFTGAAGFGAAGRDASSFSGLGTLVTSLTQTPQVWLDHQTYEQDGRLMLNWDVVEGLFPEGMVEDMFCAYVDLLHRLAGNEAAWSQRNVVTLSDKQLRTRAEYNDTAWKHEAGTLSSLVRQAALRHADRPAVITSHRTMTHGELYRRACAVARALAEAGVKRGDLVGVVMEKGWEQVAAVEGIVLGGAVYVPVDAHVPPARLAQIAADAGMKVILTQADLASTLCWPEGSCVIAVDILTEAEEAPEDSASEEDLAYIIYTSGSTGSPKGVAIDHRGVVNTVLDMNDRFHLTPDDRLFGLSALHFDLSVYDIWGALLSGAAVVLPDADKLKDPSHWQALAAKKGVTIWNSVPMLVQMLVEYLEFSGKSGSIPLRLVLMSGDWIPLDVPGRLRMAAPAAGQYSLGGATEASIWSIFHPIETVEPGWKSVPYGRPLRNQRWYVLNSRLEDCPDHVPGELCIAGTGLAQGYWKDAVRTAGSFFTHPDTGDRLYRTGDMGRMLPGGLVEFLGRRDFQVKIRGHRIELGEIESVLLSRKDVREAVVVVTGESASSRRLVACVVTEDAADTEELLQTVRDRLPDYMVPSVVMKMDAMPLSSNGKVDRKRLLAMAEECNVPRKQVVEVSSETESRIADAWAAVLGRRPAGIDDNFFDAGGTSVLAVRLHRELTKAFAREFPLVSVFTYPDIRTMAAFLEGKGSGTEAALASSGRAAMRKKHLKDRVAARKRPSTF</sequence>
<dbReference type="InterPro" id="IPR057737">
    <property type="entry name" value="Condensation_MtbB-like"/>
</dbReference>
<dbReference type="Gene3D" id="2.30.38.10">
    <property type="entry name" value="Luciferase, Domain 3"/>
    <property type="match status" value="1"/>
</dbReference>
<dbReference type="InterPro" id="IPR020806">
    <property type="entry name" value="PKS_PP-bd"/>
</dbReference>
<feature type="domain" description="Carrier" evidence="6">
    <location>
        <begin position="5"/>
        <end position="79"/>
    </location>
</feature>
<dbReference type="FunFam" id="3.30.300.30:FF:000015">
    <property type="entry name" value="Nonribosomal peptide synthase SidD"/>
    <property type="match status" value="1"/>
</dbReference>
<dbReference type="PROSITE" id="PS00455">
    <property type="entry name" value="AMP_BINDING"/>
    <property type="match status" value="2"/>
</dbReference>
<dbReference type="InterPro" id="IPR036736">
    <property type="entry name" value="ACP-like_sf"/>
</dbReference>
<dbReference type="SMART" id="SM00823">
    <property type="entry name" value="PKS_PP"/>
    <property type="match status" value="2"/>
</dbReference>
<evidence type="ECO:0000259" key="6">
    <source>
        <dbReference type="PROSITE" id="PS50075"/>
    </source>
</evidence>
<keyword evidence="4" id="KW-0597">Phosphoprotein</keyword>
<dbReference type="PROSITE" id="PS50075">
    <property type="entry name" value="CARRIER"/>
    <property type="match status" value="3"/>
</dbReference>
<dbReference type="InterPro" id="IPR001242">
    <property type="entry name" value="Condensation_dom"/>
</dbReference>
<dbReference type="GO" id="GO:0043041">
    <property type="term" value="P:amino acid activation for nonribosomal peptide biosynthetic process"/>
    <property type="evidence" value="ECO:0007669"/>
    <property type="project" value="TreeGrafter"/>
</dbReference>
<dbReference type="Gene3D" id="3.40.50.12780">
    <property type="entry name" value="N-terminal domain of ligase-like"/>
    <property type="match status" value="1"/>
</dbReference>
<gene>
    <name evidence="7" type="ORF">K8W16_01690</name>
</gene>
<dbReference type="Gene3D" id="3.30.559.10">
    <property type="entry name" value="Chloramphenicol acetyltransferase-like domain"/>
    <property type="match status" value="2"/>
</dbReference>
<comment type="pathway">
    <text evidence="2">Siderophore biosynthesis.</text>
</comment>
<dbReference type="Gene3D" id="3.40.50.980">
    <property type="match status" value="2"/>
</dbReference>
<reference evidence="7" key="1">
    <citation type="journal article" date="2021" name="PeerJ">
        <title>Extensive microbial diversity within the chicken gut microbiome revealed by metagenomics and culture.</title>
        <authorList>
            <person name="Gilroy R."/>
            <person name="Ravi A."/>
            <person name="Getino M."/>
            <person name="Pursley I."/>
            <person name="Horton D.L."/>
            <person name="Alikhan N.F."/>
            <person name="Baker D."/>
            <person name="Gharbi K."/>
            <person name="Hall N."/>
            <person name="Watson M."/>
            <person name="Adriaenssens E.M."/>
            <person name="Foster-Nyarko E."/>
            <person name="Jarju S."/>
            <person name="Secka A."/>
            <person name="Antonio M."/>
            <person name="Oren A."/>
            <person name="Chaudhuri R.R."/>
            <person name="La Ragione R."/>
            <person name="Hildebrand F."/>
            <person name="Pallen M.J."/>
        </authorList>
    </citation>
    <scope>NUCLEOTIDE SEQUENCE</scope>
    <source>
        <strain evidence="7">ChiGjej2B2-19336</strain>
    </source>
</reference>
<dbReference type="InterPro" id="IPR000873">
    <property type="entry name" value="AMP-dep_synth/lig_dom"/>
</dbReference>
<dbReference type="InterPro" id="IPR029058">
    <property type="entry name" value="AB_hydrolase_fold"/>
</dbReference>
<dbReference type="Gene3D" id="1.10.1200.10">
    <property type="entry name" value="ACP-like"/>
    <property type="match status" value="2"/>
</dbReference>
<feature type="domain" description="Carrier" evidence="6">
    <location>
        <begin position="1057"/>
        <end position="1132"/>
    </location>
</feature>
<evidence type="ECO:0000256" key="1">
    <source>
        <dbReference type="ARBA" id="ARBA00001957"/>
    </source>
</evidence>
<dbReference type="RefSeq" id="WP_304120596.1">
    <property type="nucleotide sequence ID" value="NZ_DYZA01000030.1"/>
</dbReference>
<dbReference type="InterPro" id="IPR045851">
    <property type="entry name" value="AMP-bd_C_sf"/>
</dbReference>
<dbReference type="Pfam" id="PF00501">
    <property type="entry name" value="AMP-binding"/>
    <property type="match status" value="2"/>
</dbReference>
<dbReference type="FunFam" id="3.40.50.12780:FF:000012">
    <property type="entry name" value="Non-ribosomal peptide synthetase"/>
    <property type="match status" value="1"/>
</dbReference>
<dbReference type="GO" id="GO:0005737">
    <property type="term" value="C:cytoplasm"/>
    <property type="evidence" value="ECO:0007669"/>
    <property type="project" value="TreeGrafter"/>
</dbReference>
<evidence type="ECO:0000256" key="2">
    <source>
        <dbReference type="ARBA" id="ARBA00004924"/>
    </source>
</evidence>
<dbReference type="InterPro" id="IPR042099">
    <property type="entry name" value="ANL_N_sf"/>
</dbReference>
<dbReference type="InterPro" id="IPR020845">
    <property type="entry name" value="AMP-binding_CS"/>
</dbReference>
<dbReference type="FunFam" id="3.30.559.10:FF:000023">
    <property type="entry name" value="Non-ribosomal peptide synthetase"/>
    <property type="match status" value="2"/>
</dbReference>